<evidence type="ECO:0000256" key="3">
    <source>
        <dbReference type="ARBA" id="ARBA00023163"/>
    </source>
</evidence>
<name>A0ABT1IBD9_9PSEU</name>
<keyword evidence="6" id="KW-1185">Reference proteome</keyword>
<dbReference type="RefSeq" id="WP_253886936.1">
    <property type="nucleotide sequence ID" value="NZ_BAAAVB010000013.1"/>
</dbReference>
<dbReference type="Gene3D" id="3.40.50.2300">
    <property type="match status" value="2"/>
</dbReference>
<dbReference type="InterPro" id="IPR025997">
    <property type="entry name" value="SBP_2_dom"/>
</dbReference>
<evidence type="ECO:0000313" key="6">
    <source>
        <dbReference type="Proteomes" id="UP001205185"/>
    </source>
</evidence>
<accession>A0ABT1IBD9</accession>
<dbReference type="PANTHER" id="PTHR30146">
    <property type="entry name" value="LACI-RELATED TRANSCRIPTIONAL REPRESSOR"/>
    <property type="match status" value="1"/>
</dbReference>
<dbReference type="Pfam" id="PF13407">
    <property type="entry name" value="Peripla_BP_4"/>
    <property type="match status" value="1"/>
</dbReference>
<keyword evidence="1" id="KW-0805">Transcription regulation</keyword>
<comment type="caution">
    <text evidence="5">The sequence shown here is derived from an EMBL/GenBank/DDBJ whole genome shotgun (WGS) entry which is preliminary data.</text>
</comment>
<gene>
    <name evidence="5" type="ORF">LV75_002453</name>
</gene>
<organism evidence="5 6">
    <name type="scientific">Actinokineospora diospyrosa</name>
    <dbReference type="NCBI Taxonomy" id="103728"/>
    <lineage>
        <taxon>Bacteria</taxon>
        <taxon>Bacillati</taxon>
        <taxon>Actinomycetota</taxon>
        <taxon>Actinomycetes</taxon>
        <taxon>Pseudonocardiales</taxon>
        <taxon>Pseudonocardiaceae</taxon>
        <taxon>Actinokineospora</taxon>
    </lineage>
</organism>
<dbReference type="InterPro" id="IPR028082">
    <property type="entry name" value="Peripla_BP_I"/>
</dbReference>
<feature type="domain" description="Periplasmic binding protein" evidence="4">
    <location>
        <begin position="73"/>
        <end position="269"/>
    </location>
</feature>
<evidence type="ECO:0000313" key="5">
    <source>
        <dbReference type="EMBL" id="MCP2269952.1"/>
    </source>
</evidence>
<keyword evidence="2" id="KW-0238">DNA-binding</keyword>
<dbReference type="SUPFAM" id="SSF53822">
    <property type="entry name" value="Periplasmic binding protein-like I"/>
    <property type="match status" value="1"/>
</dbReference>
<protein>
    <submittedName>
        <fullName evidence="5">Ribose transport system substrate-binding protein</fullName>
    </submittedName>
</protein>
<proteinExistence type="predicted"/>
<dbReference type="Proteomes" id="UP001205185">
    <property type="component" value="Unassembled WGS sequence"/>
</dbReference>
<reference evidence="5 6" key="1">
    <citation type="submission" date="2022-06" db="EMBL/GenBank/DDBJ databases">
        <title>Genomic Encyclopedia of Archaeal and Bacterial Type Strains, Phase II (KMG-II): from individual species to whole genera.</title>
        <authorList>
            <person name="Goeker M."/>
        </authorList>
    </citation>
    <scope>NUCLEOTIDE SEQUENCE [LARGE SCALE GENOMIC DNA]</scope>
    <source>
        <strain evidence="5 6">DSM 44255</strain>
    </source>
</reference>
<keyword evidence="3" id="KW-0804">Transcription</keyword>
<dbReference type="PANTHER" id="PTHR30146:SF109">
    <property type="entry name" value="HTH-TYPE TRANSCRIPTIONAL REGULATOR GALS"/>
    <property type="match status" value="1"/>
</dbReference>
<evidence type="ECO:0000256" key="2">
    <source>
        <dbReference type="ARBA" id="ARBA00023125"/>
    </source>
</evidence>
<evidence type="ECO:0000256" key="1">
    <source>
        <dbReference type="ARBA" id="ARBA00023015"/>
    </source>
</evidence>
<sequence length="292" mass="32275">MTGAPRRAFLVVSALRGKSWLWTLVGHLHDVLDRDGTDLVFKAPHRDYDVLGTRRLLRGITHRGDDRCGFIMVTDPARLEPALHEFSADLDGPVVYLDVEPFTREDDYPPRTGFVGYSAREICQTAGRWLARTLPHPEPSVHVVASREHRGRQDGFVEALRSARPAARLSLDDTCAFTRALAQDSVRARLRAGPLDAVFCTNDDMALGAVDALRWANHDHTTVTGVDGAADALALIDAADSPLRATVVQDSYAIAEAAVDLMHRLLDGRPARTRTYLEPFIHLNRTRESTPA</sequence>
<dbReference type="EMBL" id="JAMTCO010000006">
    <property type="protein sequence ID" value="MCP2269952.1"/>
    <property type="molecule type" value="Genomic_DNA"/>
</dbReference>
<evidence type="ECO:0000259" key="4">
    <source>
        <dbReference type="Pfam" id="PF13407"/>
    </source>
</evidence>